<dbReference type="Gene3D" id="2.60.40.10">
    <property type="entry name" value="Immunoglobulins"/>
    <property type="match status" value="2"/>
</dbReference>
<proteinExistence type="predicted"/>
<evidence type="ECO:0000256" key="2">
    <source>
        <dbReference type="ARBA" id="ARBA00023157"/>
    </source>
</evidence>
<name>A0A096M181_POEFO</name>
<dbReference type="InterPro" id="IPR013783">
    <property type="entry name" value="Ig-like_fold"/>
</dbReference>
<sequence length="212" mass="24063">EYETVTVQCEHLDGVNDWRVKRKFNEKRATNSSDPCSSAEPSCTLDPALEIHSGEYWCENDEGEKSNSVNISIRDFISSHHVKNKLAPERLQFFEYETVTVQCEHLDGVNDWRVKRKFNEKRATNSLDPCSSAEPSCTLDPSFEVFSGEYWCENDEGETSNSVNISITAGLVILEVPVRPVAEGSDVTLRCIHKETELSYISLDFYRSNLPV</sequence>
<dbReference type="EMBL" id="AYCK01012278">
    <property type="status" value="NOT_ANNOTATED_CDS"/>
    <property type="molecule type" value="Genomic_DNA"/>
</dbReference>
<dbReference type="Ensembl" id="ENSPFOT00000024444.1">
    <property type="protein sequence ID" value="ENSPFOP00000025172.1"/>
    <property type="gene ID" value="ENSPFOG00000024082.1"/>
</dbReference>
<protein>
    <recommendedName>
        <fullName evidence="5">Ig-like domain-containing protein</fullName>
    </recommendedName>
</protein>
<dbReference type="GeneTree" id="ENSGT00980000199186"/>
<evidence type="ECO:0000313" key="4">
    <source>
        <dbReference type="Proteomes" id="UP000028760"/>
    </source>
</evidence>
<keyword evidence="4" id="KW-1185">Reference proteome</keyword>
<reference evidence="3" key="3">
    <citation type="submission" date="2025-09" db="UniProtKB">
        <authorList>
            <consortium name="Ensembl"/>
        </authorList>
    </citation>
    <scope>IDENTIFICATION</scope>
</reference>
<reference evidence="4" key="1">
    <citation type="submission" date="2013-10" db="EMBL/GenBank/DDBJ databases">
        <authorList>
            <person name="Schartl M."/>
            <person name="Warren W."/>
        </authorList>
    </citation>
    <scope>NUCLEOTIDE SEQUENCE [LARGE SCALE GENOMIC DNA]</scope>
    <source>
        <strain evidence="4">female</strain>
    </source>
</reference>
<dbReference type="EMBL" id="AYCK01012279">
    <property type="status" value="NOT_ANNOTATED_CDS"/>
    <property type="molecule type" value="Genomic_DNA"/>
</dbReference>
<dbReference type="InterPro" id="IPR050488">
    <property type="entry name" value="Ig_Fc_receptor"/>
</dbReference>
<evidence type="ECO:0000313" key="3">
    <source>
        <dbReference type="Ensembl" id="ENSPFOP00000025172.1"/>
    </source>
</evidence>
<organism evidence="3 4">
    <name type="scientific">Poecilia formosa</name>
    <name type="common">Amazon molly</name>
    <name type="synonym">Limia formosa</name>
    <dbReference type="NCBI Taxonomy" id="48698"/>
    <lineage>
        <taxon>Eukaryota</taxon>
        <taxon>Metazoa</taxon>
        <taxon>Chordata</taxon>
        <taxon>Craniata</taxon>
        <taxon>Vertebrata</taxon>
        <taxon>Euteleostomi</taxon>
        <taxon>Actinopterygii</taxon>
        <taxon>Neopterygii</taxon>
        <taxon>Teleostei</taxon>
        <taxon>Neoteleostei</taxon>
        <taxon>Acanthomorphata</taxon>
        <taxon>Ovalentaria</taxon>
        <taxon>Atherinomorphae</taxon>
        <taxon>Cyprinodontiformes</taxon>
        <taxon>Poeciliidae</taxon>
        <taxon>Poeciliinae</taxon>
        <taxon>Poecilia</taxon>
    </lineage>
</organism>
<keyword evidence="2" id="KW-1015">Disulfide bond</keyword>
<evidence type="ECO:0000256" key="1">
    <source>
        <dbReference type="ARBA" id="ARBA00022729"/>
    </source>
</evidence>
<dbReference type="GO" id="GO:0004888">
    <property type="term" value="F:transmembrane signaling receptor activity"/>
    <property type="evidence" value="ECO:0007669"/>
    <property type="project" value="TreeGrafter"/>
</dbReference>
<reference evidence="3" key="2">
    <citation type="submission" date="2025-08" db="UniProtKB">
        <authorList>
            <consortium name="Ensembl"/>
        </authorList>
    </citation>
    <scope>IDENTIFICATION</scope>
</reference>
<dbReference type="PANTHER" id="PTHR11481:SF64">
    <property type="entry name" value="FC RECEPTOR-LIKE PROTEIN 4"/>
    <property type="match status" value="1"/>
</dbReference>
<evidence type="ECO:0008006" key="5">
    <source>
        <dbReference type="Google" id="ProtNLM"/>
    </source>
</evidence>
<keyword evidence="1" id="KW-0732">Signal</keyword>
<accession>A0A096M181</accession>
<dbReference type="eggNOG" id="ENOG502RWTD">
    <property type="taxonomic scope" value="Eukaryota"/>
</dbReference>
<dbReference type="PANTHER" id="PTHR11481">
    <property type="entry name" value="IMMUNOGLOBULIN FC RECEPTOR"/>
    <property type="match status" value="1"/>
</dbReference>
<dbReference type="GO" id="GO:0009897">
    <property type="term" value="C:external side of plasma membrane"/>
    <property type="evidence" value="ECO:0007669"/>
    <property type="project" value="TreeGrafter"/>
</dbReference>
<dbReference type="GO" id="GO:0006955">
    <property type="term" value="P:immune response"/>
    <property type="evidence" value="ECO:0007669"/>
    <property type="project" value="TreeGrafter"/>
</dbReference>
<dbReference type="AlphaFoldDB" id="A0A096M181"/>
<dbReference type="Proteomes" id="UP000028760">
    <property type="component" value="Unassembled WGS sequence"/>
</dbReference>
<dbReference type="GO" id="GO:0007166">
    <property type="term" value="P:cell surface receptor signaling pathway"/>
    <property type="evidence" value="ECO:0007669"/>
    <property type="project" value="TreeGrafter"/>
</dbReference>